<dbReference type="InterPro" id="IPR036388">
    <property type="entry name" value="WH-like_DNA-bd_sf"/>
</dbReference>
<evidence type="ECO:0000256" key="1">
    <source>
        <dbReference type="ARBA" id="ARBA00010641"/>
    </source>
</evidence>
<dbReference type="NCBIfam" id="TIGR02950">
    <property type="entry name" value="SigM_subfam"/>
    <property type="match status" value="1"/>
</dbReference>
<dbReference type="CDD" id="cd06171">
    <property type="entry name" value="Sigma70_r4"/>
    <property type="match status" value="1"/>
</dbReference>
<dbReference type="PANTHER" id="PTHR43133">
    <property type="entry name" value="RNA POLYMERASE ECF-TYPE SIGMA FACTO"/>
    <property type="match status" value="1"/>
</dbReference>
<organism evidence="8 9">
    <name type="scientific">Cytobacillus oceanisediminis 2691</name>
    <dbReference type="NCBI Taxonomy" id="1196031"/>
    <lineage>
        <taxon>Bacteria</taxon>
        <taxon>Bacillati</taxon>
        <taxon>Bacillota</taxon>
        <taxon>Bacilli</taxon>
        <taxon>Bacillales</taxon>
        <taxon>Bacillaceae</taxon>
        <taxon>Cytobacillus</taxon>
    </lineage>
</organism>
<dbReference type="KEGG" id="bon:A361_25935"/>
<evidence type="ECO:0000313" key="8">
    <source>
        <dbReference type="EMBL" id="AND42450.1"/>
    </source>
</evidence>
<dbReference type="PANTHER" id="PTHR43133:SF52">
    <property type="entry name" value="ECF RNA POLYMERASE SIGMA FACTOR SIGL"/>
    <property type="match status" value="1"/>
</dbReference>
<evidence type="ECO:0000256" key="3">
    <source>
        <dbReference type="ARBA" id="ARBA00023082"/>
    </source>
</evidence>
<dbReference type="InterPro" id="IPR014284">
    <property type="entry name" value="RNA_pol_sigma-70_dom"/>
</dbReference>
<dbReference type="InterPro" id="IPR039425">
    <property type="entry name" value="RNA_pol_sigma-70-like"/>
</dbReference>
<proteinExistence type="inferred from homology"/>
<keyword evidence="2" id="KW-0805">Transcription regulation</keyword>
<evidence type="ECO:0000256" key="5">
    <source>
        <dbReference type="ARBA" id="ARBA00023163"/>
    </source>
</evidence>
<dbReference type="InterPro" id="IPR013325">
    <property type="entry name" value="RNA_pol_sigma_r2"/>
</dbReference>
<dbReference type="GO" id="GO:0006352">
    <property type="term" value="P:DNA-templated transcription initiation"/>
    <property type="evidence" value="ECO:0007669"/>
    <property type="project" value="InterPro"/>
</dbReference>
<gene>
    <name evidence="8" type="ORF">A361_25935</name>
</gene>
<keyword evidence="3" id="KW-0731">Sigma factor</keyword>
<dbReference type="Proteomes" id="UP000077856">
    <property type="component" value="Chromosome"/>
</dbReference>
<feature type="domain" description="RNA polymerase sigma-70 region 2" evidence="6">
    <location>
        <begin position="26"/>
        <end position="93"/>
    </location>
</feature>
<dbReference type="GO" id="GO:0003677">
    <property type="term" value="F:DNA binding"/>
    <property type="evidence" value="ECO:0007669"/>
    <property type="project" value="UniProtKB-KW"/>
</dbReference>
<sequence>MYKVQLFLRKGEKPLKENRRDRLDDLYRHYARPLYYYLYKMSGSKETAEDLTQETFIKATISLSFYKQEDVRAWLFKVARNAYLDEWRKRQRRKKVPFAGYLFSRDEMTSPYGLPEDEALNKESKKKVADLMSCLPEQYRSILYLREFESFSYSEIQEALDLSENQVKVTLHRARKKLTQLADEHWREKHD</sequence>
<feature type="domain" description="RNA polymerase sigma factor 70 region 4 type 2" evidence="7">
    <location>
        <begin position="127"/>
        <end position="178"/>
    </location>
</feature>
<dbReference type="Pfam" id="PF08281">
    <property type="entry name" value="Sigma70_r4_2"/>
    <property type="match status" value="1"/>
</dbReference>
<dbReference type="NCBIfam" id="TIGR02937">
    <property type="entry name" value="sigma70-ECF"/>
    <property type="match status" value="1"/>
</dbReference>
<dbReference type="Gene3D" id="1.10.10.10">
    <property type="entry name" value="Winged helix-like DNA-binding domain superfamily/Winged helix DNA-binding domain"/>
    <property type="match status" value="1"/>
</dbReference>
<dbReference type="InterPro" id="IPR013324">
    <property type="entry name" value="RNA_pol_sigma_r3/r4-like"/>
</dbReference>
<reference evidence="8 9" key="1">
    <citation type="submission" date="2016-04" db="EMBL/GenBank/DDBJ databases">
        <title>Complete genome sequence of Bacillus oceanisediminis strain 2691.</title>
        <authorList>
            <person name="Jeong H."/>
            <person name="Kim H.J."/>
            <person name="Lee D.-W."/>
        </authorList>
    </citation>
    <scope>NUCLEOTIDE SEQUENCE [LARGE SCALE GENOMIC DNA]</scope>
    <source>
        <strain evidence="8 9">2691</strain>
    </source>
</reference>
<name>A0A160MGS9_9BACI</name>
<evidence type="ECO:0000259" key="7">
    <source>
        <dbReference type="Pfam" id="PF08281"/>
    </source>
</evidence>
<dbReference type="STRING" id="1196031.A361_25935"/>
<keyword evidence="4" id="KW-0238">DNA-binding</keyword>
<dbReference type="GO" id="GO:0016987">
    <property type="term" value="F:sigma factor activity"/>
    <property type="evidence" value="ECO:0007669"/>
    <property type="project" value="UniProtKB-KW"/>
</dbReference>
<accession>A0A160MGS9</accession>
<dbReference type="SUPFAM" id="SSF88946">
    <property type="entry name" value="Sigma2 domain of RNA polymerase sigma factors"/>
    <property type="match status" value="1"/>
</dbReference>
<dbReference type="eggNOG" id="COG1595">
    <property type="taxonomic scope" value="Bacteria"/>
</dbReference>
<dbReference type="Gene3D" id="1.10.1740.10">
    <property type="match status" value="1"/>
</dbReference>
<evidence type="ECO:0000259" key="6">
    <source>
        <dbReference type="Pfam" id="PF04542"/>
    </source>
</evidence>
<dbReference type="EMBL" id="CP015506">
    <property type="protein sequence ID" value="AND42450.1"/>
    <property type="molecule type" value="Genomic_DNA"/>
</dbReference>
<protein>
    <submittedName>
        <fullName evidence="8">RNA polymerase</fullName>
    </submittedName>
</protein>
<evidence type="ECO:0000256" key="4">
    <source>
        <dbReference type="ARBA" id="ARBA00023125"/>
    </source>
</evidence>
<evidence type="ECO:0000256" key="2">
    <source>
        <dbReference type="ARBA" id="ARBA00023015"/>
    </source>
</evidence>
<dbReference type="AlphaFoldDB" id="A0A160MGS9"/>
<dbReference type="InterPro" id="IPR007627">
    <property type="entry name" value="RNA_pol_sigma70_r2"/>
</dbReference>
<dbReference type="InterPro" id="IPR014296">
    <property type="entry name" value="RNA_pol_sigma-M_bacilli"/>
</dbReference>
<evidence type="ECO:0000313" key="9">
    <source>
        <dbReference type="Proteomes" id="UP000077856"/>
    </source>
</evidence>
<keyword evidence="5" id="KW-0804">Transcription</keyword>
<dbReference type="InterPro" id="IPR013249">
    <property type="entry name" value="RNA_pol_sigma70_r4_t2"/>
</dbReference>
<dbReference type="SUPFAM" id="SSF88659">
    <property type="entry name" value="Sigma3 and sigma4 domains of RNA polymerase sigma factors"/>
    <property type="match status" value="1"/>
</dbReference>
<dbReference type="Pfam" id="PF04542">
    <property type="entry name" value="Sigma70_r2"/>
    <property type="match status" value="1"/>
</dbReference>
<comment type="similarity">
    <text evidence="1">Belongs to the sigma-70 factor family. ECF subfamily.</text>
</comment>